<dbReference type="EMBL" id="NKXS01002583">
    <property type="protein sequence ID" value="PIN12934.1"/>
    <property type="molecule type" value="Genomic_DNA"/>
</dbReference>
<dbReference type="EMBL" id="NKXS01004402">
    <property type="protein sequence ID" value="PIN06490.1"/>
    <property type="molecule type" value="Genomic_DNA"/>
</dbReference>
<reference evidence="1" key="1">
    <citation type="submission" date="2017-07" db="EMBL/GenBank/DDBJ databases">
        <authorList>
            <person name="Sun Z.S."/>
            <person name="Albrecht U."/>
            <person name="Echele G."/>
            <person name="Lee C.C."/>
        </authorList>
    </citation>
    <scope>NUCLEOTIDE SEQUENCE</scope>
    <source>
        <strain evidence="1">UFG-1</strain>
        <tissue evidence="1">Leaf</tissue>
    </source>
</reference>
<evidence type="ECO:0000313" key="3">
    <source>
        <dbReference type="Proteomes" id="UP000231279"/>
    </source>
</evidence>
<dbReference type="AlphaFoldDB" id="A0A2G9GN93"/>
<proteinExistence type="predicted"/>
<evidence type="ECO:0000313" key="1">
    <source>
        <dbReference type="EMBL" id="PIN06490.1"/>
    </source>
</evidence>
<dbReference type="Proteomes" id="UP000231279">
    <property type="component" value="Unassembled WGS sequence"/>
</dbReference>
<organism evidence="1 3">
    <name type="scientific">Handroanthus impetiginosus</name>
    <dbReference type="NCBI Taxonomy" id="429701"/>
    <lineage>
        <taxon>Eukaryota</taxon>
        <taxon>Viridiplantae</taxon>
        <taxon>Streptophyta</taxon>
        <taxon>Embryophyta</taxon>
        <taxon>Tracheophyta</taxon>
        <taxon>Spermatophyta</taxon>
        <taxon>Magnoliopsida</taxon>
        <taxon>eudicotyledons</taxon>
        <taxon>Gunneridae</taxon>
        <taxon>Pentapetalae</taxon>
        <taxon>asterids</taxon>
        <taxon>lamiids</taxon>
        <taxon>Lamiales</taxon>
        <taxon>Bignoniaceae</taxon>
        <taxon>Crescentiina</taxon>
        <taxon>Tabebuia alliance</taxon>
        <taxon>Handroanthus</taxon>
    </lineage>
</organism>
<keyword evidence="3" id="KW-1185">Reference proteome</keyword>
<dbReference type="OrthoDB" id="1022321at2759"/>
<gene>
    <name evidence="2" type="ORF">CDL12_14459</name>
    <name evidence="1" type="ORF">CDL12_20945</name>
</gene>
<reference evidence="1" key="3">
    <citation type="journal article" date="2018" name="Gigascience">
        <title>Genome assembly of the pink ipe (Handroanthus impetiginosus, Bignoniaceae), a highly-valued ecologically keystone neotropical timber forest tree.</title>
        <authorList>
            <person name="Silva-Junior O.B."/>
            <person name="Novaes E."/>
            <person name="Grattapaglia D."/>
            <person name="Collevatti R.G."/>
        </authorList>
    </citation>
    <scope>NUCLEOTIDE SEQUENCE [LARGE SCALE GENOMIC DNA]</scope>
    <source>
        <strain evidence="1">UFG-1</strain>
        <tissue evidence="1">Leaf</tissue>
    </source>
</reference>
<evidence type="ECO:0000313" key="2">
    <source>
        <dbReference type="EMBL" id="PIN12934.1"/>
    </source>
</evidence>
<sequence length="99" mass="11359">MPFRRAFTTSIFSNSAVVLGRCQANRRTRQRKGSTIRLGNRRRGFWLGPRTVVQWTDVAVGRPFRLLKKIVIGMAADGRLVEAYCWSLSFLRPQLFPSC</sequence>
<comment type="caution">
    <text evidence="1">The sequence shown here is derived from an EMBL/GenBank/DDBJ whole genome shotgun (WGS) entry which is preliminary data.</text>
</comment>
<accession>A0A2G9GN93</accession>
<reference evidence="3" key="2">
    <citation type="journal article" date="2018" name="Gigascience">
        <title>Genome assembly of the Pink Ipe (Handroanthus impetiginosus, Bignoniaceae), a highly valued, ecologically keystone Neotropical timber forest tree.</title>
        <authorList>
            <person name="Silva-Junior O.B."/>
            <person name="Grattapaglia D."/>
            <person name="Novaes E."/>
            <person name="Collevatti R.G."/>
        </authorList>
    </citation>
    <scope>NUCLEOTIDE SEQUENCE [LARGE SCALE GENOMIC DNA]</scope>
    <source>
        <strain evidence="3">cv. UFG-1</strain>
    </source>
</reference>
<protein>
    <submittedName>
        <fullName evidence="1">Uncharacterized protein</fullName>
    </submittedName>
</protein>
<name>A0A2G9GN93_9LAMI</name>